<evidence type="ECO:0000259" key="3">
    <source>
        <dbReference type="Pfam" id="PF19305"/>
    </source>
</evidence>
<organism evidence="4 5">
    <name type="scientific">Paenibacillus thalictri</name>
    <dbReference type="NCBI Taxonomy" id="2527873"/>
    <lineage>
        <taxon>Bacteria</taxon>
        <taxon>Bacillati</taxon>
        <taxon>Bacillota</taxon>
        <taxon>Bacilli</taxon>
        <taxon>Bacillales</taxon>
        <taxon>Paenibacillaceae</taxon>
        <taxon>Paenibacillus</taxon>
    </lineage>
</organism>
<dbReference type="InterPro" id="IPR005656">
    <property type="entry name" value="MmgE_PrpD"/>
</dbReference>
<dbReference type="PANTHER" id="PTHR16943">
    <property type="entry name" value="2-METHYLCITRATE DEHYDRATASE-RELATED"/>
    <property type="match status" value="1"/>
</dbReference>
<dbReference type="Pfam" id="PF19305">
    <property type="entry name" value="MmgE_PrpD_C"/>
    <property type="match status" value="1"/>
</dbReference>
<accession>A0A4Q9DN77</accession>
<dbReference type="AlphaFoldDB" id="A0A4Q9DN77"/>
<evidence type="ECO:0000259" key="2">
    <source>
        <dbReference type="Pfam" id="PF03972"/>
    </source>
</evidence>
<gene>
    <name evidence="4" type="ORF">EYB31_20170</name>
</gene>
<proteinExistence type="inferred from homology"/>
<evidence type="ECO:0000313" key="5">
    <source>
        <dbReference type="Proteomes" id="UP000293142"/>
    </source>
</evidence>
<dbReference type="Pfam" id="PF03972">
    <property type="entry name" value="MmgE_PrpD_N"/>
    <property type="match status" value="1"/>
</dbReference>
<keyword evidence="5" id="KW-1185">Reference proteome</keyword>
<name>A0A4Q9DN77_9BACL</name>
<dbReference type="Gene3D" id="1.10.4100.10">
    <property type="entry name" value="2-methylcitrate dehydratase PrpD"/>
    <property type="match status" value="1"/>
</dbReference>
<dbReference type="InterPro" id="IPR036148">
    <property type="entry name" value="MmgE/PrpD_sf"/>
</dbReference>
<dbReference type="Proteomes" id="UP000293142">
    <property type="component" value="Unassembled WGS sequence"/>
</dbReference>
<dbReference type="InterPro" id="IPR045336">
    <property type="entry name" value="MmgE_PrpD_N"/>
</dbReference>
<dbReference type="InterPro" id="IPR045337">
    <property type="entry name" value="MmgE_PrpD_C"/>
</dbReference>
<dbReference type="PANTHER" id="PTHR16943:SF8">
    <property type="entry name" value="2-METHYLCITRATE DEHYDRATASE"/>
    <property type="match status" value="1"/>
</dbReference>
<comment type="similarity">
    <text evidence="1">Belongs to the PrpD family.</text>
</comment>
<dbReference type="EMBL" id="SIRE01000014">
    <property type="protein sequence ID" value="TBL76314.1"/>
    <property type="molecule type" value="Genomic_DNA"/>
</dbReference>
<feature type="domain" description="MmgE/PrpD C-terminal" evidence="3">
    <location>
        <begin position="266"/>
        <end position="432"/>
    </location>
</feature>
<comment type="caution">
    <text evidence="4">The sequence shown here is derived from an EMBL/GenBank/DDBJ whole genome shotgun (WGS) entry which is preliminary data.</text>
</comment>
<dbReference type="InterPro" id="IPR042188">
    <property type="entry name" value="MmgE/PrpD_sf_2"/>
</dbReference>
<dbReference type="Gene3D" id="3.30.1330.120">
    <property type="entry name" value="2-methylcitrate dehydratase PrpD"/>
    <property type="match status" value="1"/>
</dbReference>
<protein>
    <submittedName>
        <fullName evidence="4">MmgE/PrpD family protein</fullName>
    </submittedName>
</protein>
<feature type="domain" description="MmgE/PrpD N-terminal" evidence="2">
    <location>
        <begin position="6"/>
        <end position="239"/>
    </location>
</feature>
<evidence type="ECO:0000313" key="4">
    <source>
        <dbReference type="EMBL" id="TBL76314.1"/>
    </source>
</evidence>
<dbReference type="OrthoDB" id="9795089at2"/>
<evidence type="ECO:0000256" key="1">
    <source>
        <dbReference type="ARBA" id="ARBA00006174"/>
    </source>
</evidence>
<reference evidence="4 5" key="1">
    <citation type="submission" date="2019-02" db="EMBL/GenBank/DDBJ databases">
        <title>Paenibacillus sp. nov., isolated from surface-sterilized tissue of Thalictrum simplex L.</title>
        <authorList>
            <person name="Tuo L."/>
        </authorList>
    </citation>
    <scope>NUCLEOTIDE SEQUENCE [LARGE SCALE GENOMIC DNA]</scope>
    <source>
        <strain evidence="4 5">N2SHLJ1</strain>
    </source>
</reference>
<sequence>MITTEKVAKLIINFNYDSISERGIEQAKAAIIDTLGAALLGAKEPAAKAMMKVAGCRGGEPEARIWGMAERTSLTNVALINSFCTHSMDYDNGGSLGHPAAVMIPPALALGELYKLSGKRIIEAYAVGYELGAKLRNSLGDLQFGAGFHATSLLGAICSAAVSAKLMGLDVQKTTMALSIATSMSSGLIQHWGTDAKPIQVGRAAESGLLAAHLAREGCTGDPHIFEESKGFYYVYGQEEASIKQLTENFGKPLALAAERGHFKQWACCGGNYEVLSALYDLLAEQEIPVQQITEIAVATSMMPPGPAFRVNPRTATEGRFSMNYNIASCLIDGIVDLDTFTDTKFNRSEVHELMGKIRVSWHPECAGKPRRLQGESRFVTIDIRLQDGRVISKRLDASDRKQLSARETYVKFAENARCVGLAEDKIAKVIATVELFEHCEDVTDLISLIC</sequence>
<dbReference type="SUPFAM" id="SSF103378">
    <property type="entry name" value="2-methylcitrate dehydratase PrpD"/>
    <property type="match status" value="1"/>
</dbReference>
<dbReference type="InterPro" id="IPR042183">
    <property type="entry name" value="MmgE/PrpD_sf_1"/>
</dbReference>
<dbReference type="GO" id="GO:0016829">
    <property type="term" value="F:lyase activity"/>
    <property type="evidence" value="ECO:0007669"/>
    <property type="project" value="InterPro"/>
</dbReference>